<dbReference type="AlphaFoldDB" id="A0A9W7T5E6"/>
<evidence type="ECO:0000256" key="2">
    <source>
        <dbReference type="ARBA" id="ARBA00022737"/>
    </source>
</evidence>
<dbReference type="PANTHER" id="PTHR14699">
    <property type="entry name" value="STI2 PROTEIN-RELATED"/>
    <property type="match status" value="1"/>
</dbReference>
<evidence type="ECO:0000259" key="6">
    <source>
        <dbReference type="Pfam" id="PF25063"/>
    </source>
</evidence>
<name>A0A9W7T5E6_TRIRA</name>
<dbReference type="Pfam" id="PF25063">
    <property type="entry name" value="ARM_TT21_C"/>
    <property type="match status" value="1"/>
</dbReference>
<feature type="domain" description="Tetratricopeptide repeat protein 21A/21B C-terminal ARM" evidence="6">
    <location>
        <begin position="825"/>
        <end position="1033"/>
    </location>
</feature>
<dbReference type="PANTHER" id="PTHR14699:SF2">
    <property type="entry name" value="TETRATRICOPEPTIDE REPEAT PROTEIN 21A"/>
    <property type="match status" value="1"/>
</dbReference>
<dbReference type="InterPro" id="IPR056836">
    <property type="entry name" value="ARM_TT21_4th"/>
</dbReference>
<dbReference type="FunFam" id="1.25.40.10:FF:000219">
    <property type="entry name" value="Tetratricopeptide repeat domain 21B"/>
    <property type="match status" value="1"/>
</dbReference>
<organism evidence="9 10">
    <name type="scientific">Triplophysa rosa</name>
    <name type="common">Cave loach</name>
    <dbReference type="NCBI Taxonomy" id="992332"/>
    <lineage>
        <taxon>Eukaryota</taxon>
        <taxon>Metazoa</taxon>
        <taxon>Chordata</taxon>
        <taxon>Craniata</taxon>
        <taxon>Vertebrata</taxon>
        <taxon>Euteleostomi</taxon>
        <taxon>Actinopterygii</taxon>
        <taxon>Neopterygii</taxon>
        <taxon>Teleostei</taxon>
        <taxon>Ostariophysi</taxon>
        <taxon>Cypriniformes</taxon>
        <taxon>Nemacheilidae</taxon>
        <taxon>Triplophysa</taxon>
    </lineage>
</organism>
<dbReference type="Proteomes" id="UP001059041">
    <property type="component" value="Unassembled WGS sequence"/>
</dbReference>
<dbReference type="Pfam" id="PF25060">
    <property type="entry name" value="ARM_TT21_2nd"/>
    <property type="match status" value="1"/>
</dbReference>
<dbReference type="Pfam" id="PF25068">
    <property type="entry name" value="ARM_TT21_4th"/>
    <property type="match status" value="1"/>
</dbReference>
<keyword evidence="3 4" id="KW-0802">TPR repeat</keyword>
<dbReference type="SUPFAM" id="SSF48452">
    <property type="entry name" value="TPR-like"/>
    <property type="match status" value="3"/>
</dbReference>
<feature type="non-terminal residue" evidence="9">
    <location>
        <position position="1"/>
    </location>
</feature>
<evidence type="ECO:0000259" key="8">
    <source>
        <dbReference type="Pfam" id="PF25068"/>
    </source>
</evidence>
<comment type="caution">
    <text evidence="9">The sequence shown here is derived from an EMBL/GenBank/DDBJ whole genome shotgun (WGS) entry which is preliminary data.</text>
</comment>
<dbReference type="EMBL" id="JAFHDT010000253">
    <property type="protein sequence ID" value="KAI7790059.1"/>
    <property type="molecule type" value="Genomic_DNA"/>
</dbReference>
<keyword evidence="2" id="KW-0677">Repeat</keyword>
<comment type="similarity">
    <text evidence="1">Belongs to the TTC21 family.</text>
</comment>
<dbReference type="InterPro" id="IPR056832">
    <property type="entry name" value="ARM_TT21_2nd"/>
</dbReference>
<keyword evidence="10" id="KW-1185">Reference proteome</keyword>
<dbReference type="PROSITE" id="PS50005">
    <property type="entry name" value="TPR"/>
    <property type="match status" value="2"/>
</dbReference>
<dbReference type="InterPro" id="IPR019734">
    <property type="entry name" value="TPR_rpt"/>
</dbReference>
<dbReference type="InterPro" id="IPR011990">
    <property type="entry name" value="TPR-like_helical_dom_sf"/>
</dbReference>
<gene>
    <name evidence="9" type="ORF">IRJ41_000932</name>
</gene>
<feature type="repeat" description="TPR" evidence="4">
    <location>
        <begin position="450"/>
        <end position="483"/>
    </location>
</feature>
<evidence type="ECO:0000256" key="3">
    <source>
        <dbReference type="ARBA" id="ARBA00022803"/>
    </source>
</evidence>
<feature type="domain" description="Tetratricopeptide repeat protein 21A/21B second ARM" evidence="5">
    <location>
        <begin position="3"/>
        <end position="275"/>
    </location>
</feature>
<dbReference type="InterPro" id="IPR056835">
    <property type="entry name" value="ARM_TT21_5th"/>
</dbReference>
<accession>A0A9W7T5E6</accession>
<evidence type="ECO:0000256" key="4">
    <source>
        <dbReference type="PROSITE-ProRule" id="PRU00339"/>
    </source>
</evidence>
<dbReference type="SMART" id="SM00028">
    <property type="entry name" value="TPR"/>
    <property type="match status" value="11"/>
</dbReference>
<dbReference type="Gene3D" id="1.25.40.10">
    <property type="entry name" value="Tetratricopeptide repeat domain"/>
    <property type="match status" value="5"/>
</dbReference>
<sequence>VKKHLQSIMNAVEITEPNNSSLQIEIAAPISRLCGHNTEILQMLTSFMRRVSSRSPAASDVMCELGHLLALQNMYKEAHACYSTALKTDDESLTALVGLIRCLLMCDQLEEATQQLTAFCEVHESLGNIAEVLLLKAVSLRKQRGDETTVVQLLKDATELHFSALQGLSYGVEYLRILDVNFLLHIVQMHMELNQNLDPGVPKTQAFWLKHSHLILETIIRAAPGISVSCYHMAYVKFLQGDVGGCQRLLDVCLERELQTAEVCLLQARLHLHAGDHSAALNSLESAVSINFQIRDQIQFNVMKARALVRSGDLKSAIQCLNITKNTAGVRRPSEGSQSCVRERVCVYLELTEALRLAGDQHEAAKVLQEAILRFKGTCEETRVTLVSVDLALMRNDVDAAVVILQNILPHESTYIQAREKMAHIYLERRNNKKLYIACYREISEQLPGARSSVLLADAFMNIQQPEEALQIYQEAERTSPEDTALAMKASRAFVKAHEYDKAASGYERALKVDEQDCVLSLELADLLFKRQEFEKAQRLLQKALEHEHASSLDVMMNDVKMLRVLVKVLRVMDESPLDAVQKARDLQQKIVNRVRNEQPAQLEDQMKLLADICCDCAQEFHLRLELEMARRHYTDALNYSPDNEEIMLHLARLYYEHQKLDHCEEMCRQTLKLHQHHAEASMLLADTLFWKNQKDEAVQMYADIMERYPDNFHVMVKFLHVLHRLGNLDAVPSVFQACETFCPLSVRGAAYNYCKGLYFWYMYEVREALIHLNKARGDCEWGERAVELMVQICLNPDKDVFGAEVLEKIQTDVSESENQTGISTAQNLLKVFRTRSRSEEQKVRLLQNLCLIYSKESRQIERAVLDLTDMLSKNVMLEACLLAAAQGFLQLKQIPRARNFLKRLAKMEWKDSNSDDLENASLLMADMYIKMGKYSQVDKLLQNSIRHNKSCSKAYEYQGFMMENEERYTDASLQYELAWKYTSMMDPAIGFRLAFNCLKCKNYTRAVDVCRQVLQRFPDYPQIQDEILTRAQASLRP</sequence>
<evidence type="ECO:0000259" key="7">
    <source>
        <dbReference type="Pfam" id="PF25064"/>
    </source>
</evidence>
<proteinExistence type="inferred from homology"/>
<feature type="repeat" description="TPR" evidence="4">
    <location>
        <begin position="484"/>
        <end position="517"/>
    </location>
</feature>
<protein>
    <submittedName>
        <fullName evidence="9">Tetratricopeptide repeat protein 21B-like</fullName>
    </submittedName>
</protein>
<dbReference type="InterPro" id="IPR056834">
    <property type="entry name" value="ARM_TT21_C"/>
</dbReference>
<reference evidence="9" key="1">
    <citation type="submission" date="2021-02" db="EMBL/GenBank/DDBJ databases">
        <title>Comparative genomics reveals that relaxation of natural selection precedes convergent phenotypic evolution of cavefish.</title>
        <authorList>
            <person name="Peng Z."/>
        </authorList>
    </citation>
    <scope>NUCLEOTIDE SEQUENCE</scope>
    <source>
        <tissue evidence="9">Muscle</tissue>
    </source>
</reference>
<dbReference type="GO" id="GO:0030991">
    <property type="term" value="C:intraciliary transport particle A"/>
    <property type="evidence" value="ECO:0007669"/>
    <property type="project" value="TreeGrafter"/>
</dbReference>
<feature type="domain" description="Tetratricopeptide repeat protein 21A/21B fifth ARM repeats" evidence="7">
    <location>
        <begin position="680"/>
        <end position="795"/>
    </location>
</feature>
<dbReference type="FunFam" id="1.25.40.10:FF:000548">
    <property type="entry name" value="Tetratricopeptide repeat domain 21A"/>
    <property type="match status" value="1"/>
</dbReference>
<dbReference type="SUPFAM" id="SSF81901">
    <property type="entry name" value="HCP-like"/>
    <property type="match status" value="1"/>
</dbReference>
<dbReference type="GO" id="GO:0035721">
    <property type="term" value="P:intraciliary retrograde transport"/>
    <property type="evidence" value="ECO:0007669"/>
    <property type="project" value="TreeGrafter"/>
</dbReference>
<evidence type="ECO:0000313" key="9">
    <source>
        <dbReference type="EMBL" id="KAI7790059.1"/>
    </source>
</evidence>
<feature type="domain" description="Tetratricopeptide repeat protein 21A/21B fourth ARM" evidence="8">
    <location>
        <begin position="486"/>
        <end position="638"/>
    </location>
</feature>
<evidence type="ECO:0000259" key="5">
    <source>
        <dbReference type="Pfam" id="PF25060"/>
    </source>
</evidence>
<dbReference type="GO" id="GO:0005929">
    <property type="term" value="C:cilium"/>
    <property type="evidence" value="ECO:0007669"/>
    <property type="project" value="GOC"/>
</dbReference>
<dbReference type="Pfam" id="PF25058">
    <property type="entry name" value="ARM_TT21"/>
    <property type="match status" value="1"/>
</dbReference>
<evidence type="ECO:0000313" key="10">
    <source>
        <dbReference type="Proteomes" id="UP001059041"/>
    </source>
</evidence>
<dbReference type="InterPro" id="IPR040364">
    <property type="entry name" value="TTC21A/TTC21B"/>
</dbReference>
<dbReference type="Pfam" id="PF25064">
    <property type="entry name" value="ARM_TT21_5th"/>
    <property type="match status" value="1"/>
</dbReference>
<dbReference type="GO" id="GO:0061512">
    <property type="term" value="P:protein localization to cilium"/>
    <property type="evidence" value="ECO:0007669"/>
    <property type="project" value="TreeGrafter"/>
</dbReference>
<evidence type="ECO:0000256" key="1">
    <source>
        <dbReference type="ARBA" id="ARBA00010935"/>
    </source>
</evidence>